<dbReference type="InterPro" id="IPR019191">
    <property type="entry name" value="Essential_protein_Yae1_N"/>
</dbReference>
<dbReference type="AlphaFoldDB" id="A0A1L0B524"/>
<protein>
    <recommendedName>
        <fullName evidence="1">Essential protein Yae1 N-terminal domain-containing protein</fullName>
    </recommendedName>
</protein>
<evidence type="ECO:0000313" key="3">
    <source>
        <dbReference type="Proteomes" id="UP000183365"/>
    </source>
</evidence>
<name>A0A1L0B524_9ASCO</name>
<dbReference type="OrthoDB" id="48036at2759"/>
<evidence type="ECO:0000259" key="1">
    <source>
        <dbReference type="Pfam" id="PF09811"/>
    </source>
</evidence>
<dbReference type="EMBL" id="FQNF01000127">
    <property type="protein sequence ID" value="SGZ41656.1"/>
    <property type="molecule type" value="Genomic_DNA"/>
</dbReference>
<dbReference type="VEuPathDB" id="FungiDB:HGUI_03857"/>
<feature type="domain" description="Essential protein Yae1 N-terminal" evidence="1">
    <location>
        <begin position="22"/>
        <end position="59"/>
    </location>
</feature>
<reference evidence="3" key="1">
    <citation type="submission" date="2016-11" db="EMBL/GenBank/DDBJ databases">
        <authorList>
            <person name="Guldener U."/>
        </authorList>
    </citation>
    <scope>NUCLEOTIDE SEQUENCE [LARGE SCALE GENOMIC DNA]</scope>
</reference>
<proteinExistence type="predicted"/>
<dbReference type="Proteomes" id="UP000183365">
    <property type="component" value="Unassembled WGS sequence"/>
</dbReference>
<evidence type="ECO:0000313" key="2">
    <source>
        <dbReference type="EMBL" id="SGZ41656.1"/>
    </source>
</evidence>
<gene>
    <name evidence="2" type="ORF">HGUI_03857</name>
</gene>
<keyword evidence="3" id="KW-1185">Reference proteome</keyword>
<dbReference type="Pfam" id="PF09811">
    <property type="entry name" value="Yae1_N"/>
    <property type="match status" value="1"/>
</dbReference>
<accession>A0A1L0B524</accession>
<organism evidence="2 3">
    <name type="scientific">Hanseniaspora guilliermondii</name>
    <dbReference type="NCBI Taxonomy" id="56406"/>
    <lineage>
        <taxon>Eukaryota</taxon>
        <taxon>Fungi</taxon>
        <taxon>Dikarya</taxon>
        <taxon>Ascomycota</taxon>
        <taxon>Saccharomycotina</taxon>
        <taxon>Saccharomycetes</taxon>
        <taxon>Saccharomycodales</taxon>
        <taxon>Saccharomycodaceae</taxon>
        <taxon>Hanseniaspora</taxon>
    </lineage>
</organism>
<sequence length="160" mass="18450">MNDDMFDELLLLSPEQVSYNKGYEEGVSISNKRNVQEGREYGVMIGYQSFLIVGQIHSIVESLLETDTLLNAGMRRSCEEIRGLLHQIESCDNEEEKVQRNVEIMHKIKNKLKLVMIMLTKYEKSSLTYEQIETIYNQVGNGLIPTSKVQDEKVSIEAEW</sequence>